<dbReference type="HOGENOM" id="CLU_065464_1_0_1"/>
<evidence type="ECO:0000256" key="1">
    <source>
        <dbReference type="ARBA" id="ARBA00009356"/>
    </source>
</evidence>
<dbReference type="InterPro" id="IPR020040">
    <property type="entry name" value="Ribosomal_uL6_a/b-dom"/>
</dbReference>
<dbReference type="GeneID" id="4851572"/>
<dbReference type="STRING" id="322104.A3GH23"/>
<dbReference type="InterPro" id="IPR000702">
    <property type="entry name" value="Ribosomal_uL6-like"/>
</dbReference>
<evidence type="ECO:0000256" key="4">
    <source>
        <dbReference type="RuleBase" id="RU003869"/>
    </source>
</evidence>
<keyword evidence="3 4" id="KW-0687">Ribonucleoprotein</keyword>
<dbReference type="PIRSF" id="PIRSF002162">
    <property type="entry name" value="Ribosomal_L6"/>
    <property type="match status" value="1"/>
</dbReference>
<dbReference type="FunCoup" id="A3GH23">
    <property type="interactions" value="719"/>
</dbReference>
<comment type="caution">
    <text evidence="6">The sequence shown here is derived from an EMBL/GenBank/DDBJ whole genome shotgun (WGS) entry which is preliminary data.</text>
</comment>
<proteinExistence type="inferred from homology"/>
<dbReference type="PRINTS" id="PR00059">
    <property type="entry name" value="RIBOSOMALL6"/>
</dbReference>
<sequence>MFSRLPGYGAFSVRAFSQTTVVRSHIGKLPIKLSESVQCTVEDIPLEFCKSFTRGKDRYVLDRQVVIKGPKGVLKTAVPKFIQVHQDSESNSISVTVENPKEKIQRSMWGTVRSLLQNNLIGTTEGHLAIVKFVGTGYRGILETGSNGEKLVSLKIGLPYTPKLAIPEGLTVSSPGPTRLVIEGTDKQQVKLFAAVIREFKKPEPYKGKGIFVDDETIKLKEKKIK</sequence>
<evidence type="ECO:0000313" key="7">
    <source>
        <dbReference type="Proteomes" id="UP000002258"/>
    </source>
</evidence>
<dbReference type="InterPro" id="IPR036789">
    <property type="entry name" value="Ribosomal_uL6-like_a/b-dom_sf"/>
</dbReference>
<feature type="domain" description="Large ribosomal subunit protein uL6 alpha-beta" evidence="5">
    <location>
        <begin position="64"/>
        <end position="126"/>
    </location>
</feature>
<dbReference type="GO" id="GO:0005762">
    <property type="term" value="C:mitochondrial large ribosomal subunit"/>
    <property type="evidence" value="ECO:0007669"/>
    <property type="project" value="EnsemblFungi"/>
</dbReference>
<dbReference type="SUPFAM" id="SSF56053">
    <property type="entry name" value="Ribosomal protein L6"/>
    <property type="match status" value="2"/>
</dbReference>
<keyword evidence="2 4" id="KW-0689">Ribosomal protein</keyword>
<dbReference type="GO" id="GO:0006412">
    <property type="term" value="P:translation"/>
    <property type="evidence" value="ECO:0007669"/>
    <property type="project" value="InterPro"/>
</dbReference>
<dbReference type="Gene3D" id="3.90.930.12">
    <property type="entry name" value="Ribosomal protein L6, alpha-beta domain"/>
    <property type="match status" value="2"/>
</dbReference>
<evidence type="ECO:0000313" key="6">
    <source>
        <dbReference type="EMBL" id="EAZ63635.1"/>
    </source>
</evidence>
<dbReference type="InParanoid" id="A3GH23"/>
<evidence type="ECO:0000256" key="2">
    <source>
        <dbReference type="ARBA" id="ARBA00022980"/>
    </source>
</evidence>
<protein>
    <recommendedName>
        <fullName evidence="5">Large ribosomal subunit protein uL6 alpha-beta domain-containing protein</fullName>
    </recommendedName>
</protein>
<dbReference type="OrthoDB" id="540873at2759"/>
<comment type="similarity">
    <text evidence="1 4">Belongs to the universal ribosomal protein uL6 family.</text>
</comment>
<reference evidence="6 7" key="1">
    <citation type="journal article" date="2007" name="Nat. Biotechnol.">
        <title>Genome sequence of the lignocellulose-bioconverting and xylose-fermenting yeast Pichia stipitis.</title>
        <authorList>
            <person name="Jeffries T.W."/>
            <person name="Grigoriev I.V."/>
            <person name="Grimwood J."/>
            <person name="Laplaza J.M."/>
            <person name="Aerts A."/>
            <person name="Salamov A."/>
            <person name="Schmutz J."/>
            <person name="Lindquist E."/>
            <person name="Dehal P."/>
            <person name="Shapiro H."/>
            <person name="Jin Y.S."/>
            <person name="Passoth V."/>
            <person name="Richardson P.M."/>
        </authorList>
    </citation>
    <scope>NUCLEOTIDE SEQUENCE [LARGE SCALE GENOMIC DNA]</scope>
    <source>
        <strain evidence="7">ATCC 58785 / CBS 6054 / NBRC 10063 / NRRL Y-11545</strain>
    </source>
</reference>
<dbReference type="KEGG" id="pic:PICST_52146"/>
<dbReference type="Proteomes" id="UP000002258">
    <property type="component" value="Chromosome 1"/>
</dbReference>
<feature type="domain" description="Large ribosomal subunit protein uL6 alpha-beta" evidence="5">
    <location>
        <begin position="163"/>
        <end position="211"/>
    </location>
</feature>
<keyword evidence="7" id="KW-1185">Reference proteome</keyword>
<dbReference type="AlphaFoldDB" id="A3GH23"/>
<dbReference type="PANTHER" id="PTHR11655">
    <property type="entry name" value="60S/50S RIBOSOMAL PROTEIN L6/L9"/>
    <property type="match status" value="1"/>
</dbReference>
<dbReference type="Pfam" id="PF00347">
    <property type="entry name" value="Ribosomal_L6"/>
    <property type="match status" value="2"/>
</dbReference>
<dbReference type="GO" id="GO:0003735">
    <property type="term" value="F:structural constituent of ribosome"/>
    <property type="evidence" value="ECO:0007669"/>
    <property type="project" value="EnsemblFungi"/>
</dbReference>
<dbReference type="PROSITE" id="PS00525">
    <property type="entry name" value="RIBOSOMAL_L6_1"/>
    <property type="match status" value="1"/>
</dbReference>
<dbReference type="eggNOG" id="KOG3254">
    <property type="taxonomic scope" value="Eukaryota"/>
</dbReference>
<dbReference type="PANTHER" id="PTHR11655:SF14">
    <property type="entry name" value="LARGE RIBOSOMAL SUBUNIT PROTEIN UL6M"/>
    <property type="match status" value="1"/>
</dbReference>
<organism evidence="6 7">
    <name type="scientific">Scheffersomyces stipitis (strain ATCC 58785 / CBS 6054 / NBRC 10063 / NRRL Y-11545)</name>
    <name type="common">Yeast</name>
    <name type="synonym">Pichia stipitis</name>
    <dbReference type="NCBI Taxonomy" id="322104"/>
    <lineage>
        <taxon>Eukaryota</taxon>
        <taxon>Fungi</taxon>
        <taxon>Dikarya</taxon>
        <taxon>Ascomycota</taxon>
        <taxon>Saccharomycotina</taxon>
        <taxon>Pichiomycetes</taxon>
        <taxon>Debaryomycetaceae</taxon>
        <taxon>Scheffersomyces</taxon>
    </lineage>
</organism>
<gene>
    <name evidence="6" type="ORF">PICST_52146</name>
</gene>
<evidence type="ECO:0000256" key="3">
    <source>
        <dbReference type="ARBA" id="ARBA00023274"/>
    </source>
</evidence>
<name>A3GH23_PICST</name>
<dbReference type="EMBL" id="AAVQ01000001">
    <property type="protein sequence ID" value="EAZ63635.1"/>
    <property type="molecule type" value="Genomic_DNA"/>
</dbReference>
<dbReference type="InterPro" id="IPR002358">
    <property type="entry name" value="Ribosomal_uL6_CS"/>
</dbReference>
<dbReference type="OMA" id="RERHGLC"/>
<dbReference type="GO" id="GO:0019843">
    <property type="term" value="F:rRNA binding"/>
    <property type="evidence" value="ECO:0007669"/>
    <property type="project" value="InterPro"/>
</dbReference>
<dbReference type="RefSeq" id="XP_001387658.1">
    <property type="nucleotide sequence ID" value="XM_001387621.1"/>
</dbReference>
<accession>A3GH23</accession>
<dbReference type="InterPro" id="IPR019906">
    <property type="entry name" value="Ribosomal_uL6_bac-type"/>
</dbReference>
<evidence type="ECO:0000259" key="5">
    <source>
        <dbReference type="Pfam" id="PF00347"/>
    </source>
</evidence>